<dbReference type="Pfam" id="PF06439">
    <property type="entry name" value="3keto-disac_hyd"/>
    <property type="match status" value="1"/>
</dbReference>
<evidence type="ECO:0000313" key="3">
    <source>
        <dbReference type="EMBL" id="QDT75611.1"/>
    </source>
</evidence>
<gene>
    <name evidence="3" type="ORF">I41_48230</name>
</gene>
<accession>A0A517U4R2</accession>
<feature type="chain" id="PRO_5022194238" description="3-keto-alpha-glucoside-1,2-lyase/3-keto-2-hydroxy-glucal hydratase domain-containing protein" evidence="1">
    <location>
        <begin position="27"/>
        <end position="241"/>
    </location>
</feature>
<sequence precursor="true">MKLHHVCMFVVAVLAFSQFDVLNARAADAAEARSLFNGKDLSGWHADVPALDDDPQGKSPFIVRDGLLVSLGTPGGHLITDDEFKNYRLEVQYRFVAKPGNCGVLVHSSKPRALYEMFPQSIEVQMHSGDAGDFWCIAEDIAVPDMEKRRGPKENWGTTGDKQRRILNLTDDSENPLGQWNTMIIECVDDEVKVWVNGELVNHGSKCTADHGQIAVQAEGTEVEFRRLELTPIEELSSDEG</sequence>
<dbReference type="GO" id="GO:0016787">
    <property type="term" value="F:hydrolase activity"/>
    <property type="evidence" value="ECO:0007669"/>
    <property type="project" value="InterPro"/>
</dbReference>
<protein>
    <recommendedName>
        <fullName evidence="2">3-keto-alpha-glucoside-1,2-lyase/3-keto-2-hydroxy-glucal hydratase domain-containing protein</fullName>
    </recommendedName>
</protein>
<proteinExistence type="predicted"/>
<evidence type="ECO:0000256" key="1">
    <source>
        <dbReference type="SAM" id="SignalP"/>
    </source>
</evidence>
<keyword evidence="1" id="KW-0732">Signal</keyword>
<dbReference type="EMBL" id="CP036339">
    <property type="protein sequence ID" value="QDT75611.1"/>
    <property type="molecule type" value="Genomic_DNA"/>
</dbReference>
<dbReference type="KEGG" id="llh:I41_48230"/>
<dbReference type="Proteomes" id="UP000317909">
    <property type="component" value="Chromosome"/>
</dbReference>
<dbReference type="AlphaFoldDB" id="A0A517U4R2"/>
<feature type="domain" description="3-keto-alpha-glucoside-1,2-lyase/3-keto-2-hydroxy-glucal hydratase" evidence="2">
    <location>
        <begin position="32"/>
        <end position="230"/>
    </location>
</feature>
<dbReference type="RefSeq" id="WP_210421043.1">
    <property type="nucleotide sequence ID" value="NZ_CP036339.1"/>
</dbReference>
<reference evidence="3 4" key="1">
    <citation type="submission" date="2019-02" db="EMBL/GenBank/DDBJ databases">
        <title>Deep-cultivation of Planctomycetes and their phenomic and genomic characterization uncovers novel biology.</title>
        <authorList>
            <person name="Wiegand S."/>
            <person name="Jogler M."/>
            <person name="Boedeker C."/>
            <person name="Pinto D."/>
            <person name="Vollmers J."/>
            <person name="Rivas-Marin E."/>
            <person name="Kohn T."/>
            <person name="Peeters S.H."/>
            <person name="Heuer A."/>
            <person name="Rast P."/>
            <person name="Oberbeckmann S."/>
            <person name="Bunk B."/>
            <person name="Jeske O."/>
            <person name="Meyerdierks A."/>
            <person name="Storesund J.E."/>
            <person name="Kallscheuer N."/>
            <person name="Luecker S."/>
            <person name="Lage O.M."/>
            <person name="Pohl T."/>
            <person name="Merkel B.J."/>
            <person name="Hornburger P."/>
            <person name="Mueller R.-W."/>
            <person name="Bruemmer F."/>
            <person name="Labrenz M."/>
            <person name="Spormann A.M."/>
            <person name="Op den Camp H."/>
            <person name="Overmann J."/>
            <person name="Amann R."/>
            <person name="Jetten M.S.M."/>
            <person name="Mascher T."/>
            <person name="Medema M.H."/>
            <person name="Devos D.P."/>
            <person name="Kaster A.-K."/>
            <person name="Ovreas L."/>
            <person name="Rohde M."/>
            <person name="Galperin M.Y."/>
            <person name="Jogler C."/>
        </authorList>
    </citation>
    <scope>NUCLEOTIDE SEQUENCE [LARGE SCALE GENOMIC DNA]</scope>
    <source>
        <strain evidence="3 4">I41</strain>
    </source>
</reference>
<keyword evidence="4" id="KW-1185">Reference proteome</keyword>
<name>A0A517U4R2_9BACT</name>
<evidence type="ECO:0000259" key="2">
    <source>
        <dbReference type="Pfam" id="PF06439"/>
    </source>
</evidence>
<dbReference type="InterPro" id="IPR010496">
    <property type="entry name" value="AL/BT2_dom"/>
</dbReference>
<evidence type="ECO:0000313" key="4">
    <source>
        <dbReference type="Proteomes" id="UP000317909"/>
    </source>
</evidence>
<organism evidence="3 4">
    <name type="scientific">Lacipirellula limnantheis</name>
    <dbReference type="NCBI Taxonomy" id="2528024"/>
    <lineage>
        <taxon>Bacteria</taxon>
        <taxon>Pseudomonadati</taxon>
        <taxon>Planctomycetota</taxon>
        <taxon>Planctomycetia</taxon>
        <taxon>Pirellulales</taxon>
        <taxon>Lacipirellulaceae</taxon>
        <taxon>Lacipirellula</taxon>
    </lineage>
</organism>
<feature type="signal peptide" evidence="1">
    <location>
        <begin position="1"/>
        <end position="26"/>
    </location>
</feature>
<dbReference type="Gene3D" id="2.60.120.560">
    <property type="entry name" value="Exo-inulinase, domain 1"/>
    <property type="match status" value="1"/>
</dbReference>